<evidence type="ECO:0000313" key="1">
    <source>
        <dbReference type="EMBL" id="CAG8593995.1"/>
    </source>
</evidence>
<proteinExistence type="predicted"/>
<evidence type="ECO:0000313" key="2">
    <source>
        <dbReference type="Proteomes" id="UP000789702"/>
    </source>
</evidence>
<name>A0ACA9MIM0_9GLOM</name>
<keyword evidence="2" id="KW-1185">Reference proteome</keyword>
<comment type="caution">
    <text evidence="1">The sequence shown here is derived from an EMBL/GenBank/DDBJ whole genome shotgun (WGS) entry which is preliminary data.</text>
</comment>
<dbReference type="EMBL" id="CAJVPU010009362">
    <property type="protein sequence ID" value="CAG8593995.1"/>
    <property type="molecule type" value="Genomic_DNA"/>
</dbReference>
<reference evidence="1" key="1">
    <citation type="submission" date="2021-06" db="EMBL/GenBank/DDBJ databases">
        <authorList>
            <person name="Kallberg Y."/>
            <person name="Tangrot J."/>
            <person name="Rosling A."/>
        </authorList>
    </citation>
    <scope>NUCLEOTIDE SEQUENCE</scope>
    <source>
        <strain evidence="1">IL203A</strain>
    </source>
</reference>
<feature type="non-terminal residue" evidence="1">
    <location>
        <position position="1"/>
    </location>
</feature>
<organism evidence="1 2">
    <name type="scientific">Dentiscutata heterogama</name>
    <dbReference type="NCBI Taxonomy" id="1316150"/>
    <lineage>
        <taxon>Eukaryota</taxon>
        <taxon>Fungi</taxon>
        <taxon>Fungi incertae sedis</taxon>
        <taxon>Mucoromycota</taxon>
        <taxon>Glomeromycotina</taxon>
        <taxon>Glomeromycetes</taxon>
        <taxon>Diversisporales</taxon>
        <taxon>Gigasporaceae</taxon>
        <taxon>Dentiscutata</taxon>
    </lineage>
</organism>
<sequence length="611" mass="69255">TVEISSELSENDINRFRNDFESETRSNASSLPASFVREFDELNIEDQRFNRYGDEVPSETATRNDMTVTNTSLSTGTVTNHATATAPSDTVLNNNNTHVSTGSSTIVPSVTTDDARLRKREVIRKRERAILKTLANIERSMEVDLCYVLDCTGSMAGHIAAAKDCILQVTEYIKNTNPCIKIKVGFCGYRDHCDGPSRLQIFDFTNFYEEFRTNLSSVPANGGGDDPEDVLGGLDAAINQMSWNNGTRVLFHIGDYPPHGERFTTMQDEYPGGDPNGLTAETVLQRMQSENIFYFFGKITNYTDTMVEVFRSIIGEFSIFELVGGDQIELINKFVAATTSSITMSVSLTSTIGTRRNLSQRRIEINKTMPNWDTLPDRKGVTLCYYIPENVSELKNERFYDKKNLISKSYHFKIAEQPFAAGVEKYAYYAISTKYDPPRRMVMKEYMRDGTENLFEKYLESVEISALTSYLTIKFNSKARGKGVPFVNFLRVNLVRATFDGRTRYYITEPELQDAEFKRFNVNSGVIVEYRPVLEAFVHFTYVHTDGYLVVSDLQGIESPDQFLLTDPAIHCIDPVRFGKTNLGRNGINRCFLDNHRCNDVCRKLKLPSRG</sequence>
<dbReference type="Proteomes" id="UP000789702">
    <property type="component" value="Unassembled WGS sequence"/>
</dbReference>
<gene>
    <name evidence="1" type="ORF">DHETER_LOCUS6975</name>
</gene>
<protein>
    <submittedName>
        <fullName evidence="1">2630_t:CDS:1</fullName>
    </submittedName>
</protein>
<accession>A0ACA9MIM0</accession>